<reference evidence="1" key="1">
    <citation type="submission" date="2019-11" db="EMBL/GenBank/DDBJ databases">
        <title>Characterization of Clostridium perfringens isolates from swine manure treated agricultural soils.</title>
        <authorList>
            <person name="Wushke S.T."/>
        </authorList>
    </citation>
    <scope>NUCLEOTIDE SEQUENCE</scope>
    <source>
        <strain evidence="1">X94</strain>
    </source>
</reference>
<dbReference type="EMBL" id="WNUI01000728">
    <property type="protein sequence ID" value="MDZ4910779.1"/>
    <property type="molecule type" value="Genomic_DNA"/>
</dbReference>
<evidence type="ECO:0000313" key="1">
    <source>
        <dbReference type="EMBL" id="MDZ4910779.1"/>
    </source>
</evidence>
<dbReference type="Proteomes" id="UP001288778">
    <property type="component" value="Unassembled WGS sequence"/>
</dbReference>
<organism evidence="1 2">
    <name type="scientific">Clostridium perfringens</name>
    <dbReference type="NCBI Taxonomy" id="1502"/>
    <lineage>
        <taxon>Bacteria</taxon>
        <taxon>Bacillati</taxon>
        <taxon>Bacillota</taxon>
        <taxon>Clostridia</taxon>
        <taxon>Eubacteriales</taxon>
        <taxon>Clostridiaceae</taxon>
        <taxon>Clostridium</taxon>
    </lineage>
</organism>
<feature type="non-terminal residue" evidence="1">
    <location>
        <position position="54"/>
    </location>
</feature>
<comment type="caution">
    <text evidence="1">The sequence shown here is derived from an EMBL/GenBank/DDBJ whole genome shotgun (WGS) entry which is preliminary data.</text>
</comment>
<sequence length="54" mass="6325">MKEYYKYFEIIEAKITDKILENYGFHDCQIISIEKVGDDIIFNLDNSGGFTDIN</sequence>
<dbReference type="RefSeq" id="WP_409193369.1">
    <property type="nucleotide sequence ID" value="NZ_WNUI01000728.1"/>
</dbReference>
<proteinExistence type="predicted"/>
<dbReference type="AlphaFoldDB" id="A0AAW9I6T2"/>
<protein>
    <submittedName>
        <fullName evidence="1">DUF4085 family protein</fullName>
    </submittedName>
</protein>
<accession>A0AAW9I6T2</accession>
<name>A0AAW9I6T2_CLOPF</name>
<gene>
    <name evidence="1" type="ORF">GNF68_17575</name>
</gene>
<evidence type="ECO:0000313" key="2">
    <source>
        <dbReference type="Proteomes" id="UP001288778"/>
    </source>
</evidence>